<dbReference type="Gene3D" id="1.10.246.90">
    <property type="entry name" value="Nop domain"/>
    <property type="match status" value="1"/>
</dbReference>
<name>A0A067C6H1_SAPPC</name>
<dbReference type="PANTHER" id="PTHR13904">
    <property type="entry name" value="PRE-MRNA SPLICING FACTOR PRP31"/>
    <property type="match status" value="1"/>
</dbReference>
<dbReference type="KEGG" id="spar:SPRG_08469"/>
<dbReference type="RefSeq" id="XP_012203104.1">
    <property type="nucleotide sequence ID" value="XM_012347714.1"/>
</dbReference>
<dbReference type="FunFam" id="1.10.246.90:FF:000002">
    <property type="entry name" value="U4/U6 small nuclear ribonucleoprotein Prp31"/>
    <property type="match status" value="1"/>
</dbReference>
<dbReference type="GeneID" id="24130688"/>
<dbReference type="GO" id="GO:0071011">
    <property type="term" value="C:precatalytic spliceosome"/>
    <property type="evidence" value="ECO:0007669"/>
    <property type="project" value="TreeGrafter"/>
</dbReference>
<proteinExistence type="inferred from homology"/>
<dbReference type="OMA" id="IGNGPMD"/>
<evidence type="ECO:0000256" key="9">
    <source>
        <dbReference type="SAM" id="MobiDB-lite"/>
    </source>
</evidence>
<dbReference type="PROSITE" id="PS51358">
    <property type="entry name" value="NOP"/>
    <property type="match status" value="1"/>
</dbReference>
<dbReference type="EMBL" id="KK583226">
    <property type="protein sequence ID" value="KDO26108.1"/>
    <property type="molecule type" value="Genomic_DNA"/>
</dbReference>
<keyword evidence="12" id="KW-1185">Reference proteome</keyword>
<keyword evidence="8" id="KW-0687">Ribonucleoprotein</keyword>
<dbReference type="GO" id="GO:0000244">
    <property type="term" value="P:spliceosomal tri-snRNP complex assembly"/>
    <property type="evidence" value="ECO:0007669"/>
    <property type="project" value="InterPro"/>
</dbReference>
<dbReference type="SUPFAM" id="SSF89124">
    <property type="entry name" value="Nop domain"/>
    <property type="match status" value="1"/>
</dbReference>
<feature type="region of interest" description="Disordered" evidence="9">
    <location>
        <begin position="345"/>
        <end position="376"/>
    </location>
</feature>
<keyword evidence="3" id="KW-0507">mRNA processing</keyword>
<protein>
    <recommendedName>
        <fullName evidence="10">Nop domain-containing protein</fullName>
    </recommendedName>
</protein>
<evidence type="ECO:0000256" key="1">
    <source>
        <dbReference type="ARBA" id="ARBA00004123"/>
    </source>
</evidence>
<dbReference type="SMART" id="SM00931">
    <property type="entry name" value="NOSIC"/>
    <property type="match status" value="1"/>
</dbReference>
<evidence type="ECO:0000256" key="7">
    <source>
        <dbReference type="ARBA" id="ARBA00023242"/>
    </source>
</evidence>
<dbReference type="VEuPathDB" id="FungiDB:SPRG_08469"/>
<dbReference type="GO" id="GO:0005687">
    <property type="term" value="C:U4 snRNP"/>
    <property type="evidence" value="ECO:0007669"/>
    <property type="project" value="TreeGrafter"/>
</dbReference>
<evidence type="ECO:0000313" key="12">
    <source>
        <dbReference type="Proteomes" id="UP000030745"/>
    </source>
</evidence>
<dbReference type="GO" id="GO:0046540">
    <property type="term" value="C:U4/U6 x U5 tri-snRNP complex"/>
    <property type="evidence" value="ECO:0007669"/>
    <property type="project" value="InterPro"/>
</dbReference>
<dbReference type="PANTHER" id="PTHR13904:SF0">
    <property type="entry name" value="U4_U6 SMALL NUCLEAR RIBONUCLEOPROTEIN PRP31"/>
    <property type="match status" value="1"/>
</dbReference>
<keyword evidence="4" id="KW-0747">Spliceosome</keyword>
<reference evidence="11 12" key="1">
    <citation type="journal article" date="2013" name="PLoS Genet.">
        <title>Distinctive expansion of potential virulence genes in the genome of the oomycete fish pathogen Saprolegnia parasitica.</title>
        <authorList>
            <person name="Jiang R.H."/>
            <person name="de Bruijn I."/>
            <person name="Haas B.J."/>
            <person name="Belmonte R."/>
            <person name="Lobach L."/>
            <person name="Christie J."/>
            <person name="van den Ackerveken G."/>
            <person name="Bottin A."/>
            <person name="Bulone V."/>
            <person name="Diaz-Moreno S.M."/>
            <person name="Dumas B."/>
            <person name="Fan L."/>
            <person name="Gaulin E."/>
            <person name="Govers F."/>
            <person name="Grenville-Briggs L.J."/>
            <person name="Horner N.R."/>
            <person name="Levin J.Z."/>
            <person name="Mammella M."/>
            <person name="Meijer H.J."/>
            <person name="Morris P."/>
            <person name="Nusbaum C."/>
            <person name="Oome S."/>
            <person name="Phillips A.J."/>
            <person name="van Rooyen D."/>
            <person name="Rzeszutek E."/>
            <person name="Saraiva M."/>
            <person name="Secombes C.J."/>
            <person name="Seidl M.F."/>
            <person name="Snel B."/>
            <person name="Stassen J.H."/>
            <person name="Sykes S."/>
            <person name="Tripathy S."/>
            <person name="van den Berg H."/>
            <person name="Vega-Arreguin J.C."/>
            <person name="Wawra S."/>
            <person name="Young S.K."/>
            <person name="Zeng Q."/>
            <person name="Dieguez-Uribeondo J."/>
            <person name="Russ C."/>
            <person name="Tyler B.M."/>
            <person name="van West P."/>
        </authorList>
    </citation>
    <scope>NUCLEOTIDE SEQUENCE [LARGE SCALE GENOMIC DNA]</scope>
    <source>
        <strain evidence="11 12">CBS 223.65</strain>
    </source>
</reference>
<evidence type="ECO:0000256" key="6">
    <source>
        <dbReference type="ARBA" id="ARBA00023187"/>
    </source>
</evidence>
<dbReference type="Proteomes" id="UP000030745">
    <property type="component" value="Unassembled WGS sequence"/>
</dbReference>
<evidence type="ECO:0000313" key="11">
    <source>
        <dbReference type="EMBL" id="KDO26108.1"/>
    </source>
</evidence>
<gene>
    <name evidence="11" type="ORF">SPRG_08469</name>
</gene>
<dbReference type="Pfam" id="PF09785">
    <property type="entry name" value="Prp31_C"/>
    <property type="match status" value="1"/>
</dbReference>
<sequence length="492" mass="53450">MSSLADSFLEDLDELSGSSSESDHHDDDDMGVEGDDDADAAEAAKKEADVDAILRAAANSGQGLAAVAQLRKKASYGEHIKSVDAYLVQGTSQATHALDGAEYQLIVASNDLMVRIDDEIIIVHRFLIELYGKKFPGLETLVPAPLDYARVASRIANETDMTLVDITDLVPSATVMSIQLTGSSGKGVLLSSDDLQMLHDTCNEIITLDSDKAKILQFVESRMHFLAPNLSALIGTRITAQLIGIAGGIDELSRIPSCNIQVLGQQKRVLAGFSSISTLRHTGILFGCELIQNLPPDLRKKANRVVAGKVALAARVDSQPHRTSSCGQQFYVDLLDKFEKWQAPNKAKTKKALPRPDEKPRRKRGGKRYRKMKERTQMTDVRREINRQNFGAANDEYGDNAMGITSGRLGAEGSGTLRVIKKAQKQTKLKLKAATYTNKHTSGLASSLAFTPVQGIELMNPSAAADRVREANKKYFGATNGFVSTITPQPKP</sequence>
<keyword evidence="7" id="KW-0539">Nucleus</keyword>
<dbReference type="InterPro" id="IPR042239">
    <property type="entry name" value="Nop_C"/>
</dbReference>
<evidence type="ECO:0000256" key="8">
    <source>
        <dbReference type="ARBA" id="ARBA00023274"/>
    </source>
</evidence>
<keyword evidence="6" id="KW-0508">mRNA splicing</keyword>
<dbReference type="InterPro" id="IPR027105">
    <property type="entry name" value="Prp31"/>
</dbReference>
<evidence type="ECO:0000256" key="4">
    <source>
        <dbReference type="ARBA" id="ARBA00022728"/>
    </source>
</evidence>
<comment type="similarity">
    <text evidence="2">Belongs to the PRP31 family.</text>
</comment>
<dbReference type="InterPro" id="IPR002687">
    <property type="entry name" value="Nop_dom"/>
</dbReference>
<dbReference type="InterPro" id="IPR036070">
    <property type="entry name" value="Nop_dom_sf"/>
</dbReference>
<feature type="compositionally biased region" description="Basic residues" evidence="9">
    <location>
        <begin position="361"/>
        <end position="373"/>
    </location>
</feature>
<feature type="domain" description="Nop" evidence="10">
    <location>
        <begin position="226"/>
        <end position="343"/>
    </location>
</feature>
<dbReference type="STRING" id="695850.A0A067C6H1"/>
<evidence type="ECO:0000256" key="2">
    <source>
        <dbReference type="ARBA" id="ARBA00005572"/>
    </source>
</evidence>
<dbReference type="AlphaFoldDB" id="A0A067C6H1"/>
<accession>A0A067C6H1</accession>
<dbReference type="GO" id="GO:0003723">
    <property type="term" value="F:RNA binding"/>
    <property type="evidence" value="ECO:0007669"/>
    <property type="project" value="UniProtKB-KW"/>
</dbReference>
<feature type="region of interest" description="Disordered" evidence="9">
    <location>
        <begin position="1"/>
        <end position="42"/>
    </location>
</feature>
<comment type="subcellular location">
    <subcellularLocation>
        <location evidence="1">Nucleus</location>
    </subcellularLocation>
</comment>
<dbReference type="Gene3D" id="1.10.287.4070">
    <property type="match status" value="1"/>
</dbReference>
<keyword evidence="5" id="KW-0694">RNA-binding</keyword>
<evidence type="ECO:0000256" key="3">
    <source>
        <dbReference type="ARBA" id="ARBA00022664"/>
    </source>
</evidence>
<evidence type="ECO:0000259" key="10">
    <source>
        <dbReference type="PROSITE" id="PS51358"/>
    </source>
</evidence>
<dbReference type="Pfam" id="PF01798">
    <property type="entry name" value="Nop"/>
    <property type="match status" value="1"/>
</dbReference>
<dbReference type="InterPro" id="IPR019175">
    <property type="entry name" value="Prp31_C"/>
</dbReference>
<feature type="compositionally biased region" description="Acidic residues" evidence="9">
    <location>
        <begin position="28"/>
        <end position="40"/>
    </location>
</feature>
<evidence type="ECO:0000256" key="5">
    <source>
        <dbReference type="ARBA" id="ARBA00022884"/>
    </source>
</evidence>
<dbReference type="InterPro" id="IPR012976">
    <property type="entry name" value="NOSIC"/>
</dbReference>
<dbReference type="OrthoDB" id="4771285at2759"/>
<organism evidence="11 12">
    <name type="scientific">Saprolegnia parasitica (strain CBS 223.65)</name>
    <dbReference type="NCBI Taxonomy" id="695850"/>
    <lineage>
        <taxon>Eukaryota</taxon>
        <taxon>Sar</taxon>
        <taxon>Stramenopiles</taxon>
        <taxon>Oomycota</taxon>
        <taxon>Saprolegniomycetes</taxon>
        <taxon>Saprolegniales</taxon>
        <taxon>Saprolegniaceae</taxon>
        <taxon>Saprolegnia</taxon>
    </lineage>
</organism>